<evidence type="ECO:0000259" key="9">
    <source>
        <dbReference type="Pfam" id="PF23559"/>
    </source>
</evidence>
<protein>
    <submittedName>
        <fullName evidence="10">Late blight resistance homolog R1A-3 isoform X1</fullName>
    </submittedName>
</protein>
<dbReference type="InterPro" id="IPR058922">
    <property type="entry name" value="WHD_DRP"/>
</dbReference>
<dbReference type="FunFam" id="1.10.10.10:FF:000322">
    <property type="entry name" value="Probable disease resistance protein At1g63360"/>
    <property type="match status" value="1"/>
</dbReference>
<keyword evidence="11" id="KW-1185">Reference proteome</keyword>
<name>A0A8S0RZ85_OLEEU</name>
<dbReference type="InterPro" id="IPR044974">
    <property type="entry name" value="Disease_R_plants"/>
</dbReference>
<evidence type="ECO:0000256" key="1">
    <source>
        <dbReference type="ARBA" id="ARBA00004496"/>
    </source>
</evidence>
<gene>
    <name evidence="10" type="ORF">OLEA9_A040242</name>
</gene>
<keyword evidence="3" id="KW-0963">Cytoplasm</keyword>
<keyword evidence="7" id="KW-0611">Plant defense</keyword>
<dbReference type="AlphaFoldDB" id="A0A8S0RZ85"/>
<keyword evidence="6" id="KW-0547">Nucleotide-binding</keyword>
<dbReference type="PANTHER" id="PTHR23155:SF1152">
    <property type="entry name" value="AAA+ ATPASE DOMAIN-CONTAINING PROTEIN"/>
    <property type="match status" value="1"/>
</dbReference>
<dbReference type="InterPro" id="IPR036388">
    <property type="entry name" value="WH-like_DNA-bd_sf"/>
</dbReference>
<feature type="domain" description="Disease resistance protein winged helix" evidence="9">
    <location>
        <begin position="51"/>
        <end position="120"/>
    </location>
</feature>
<evidence type="ECO:0000256" key="5">
    <source>
        <dbReference type="ARBA" id="ARBA00022737"/>
    </source>
</evidence>
<evidence type="ECO:0000256" key="3">
    <source>
        <dbReference type="ARBA" id="ARBA00022490"/>
    </source>
</evidence>
<dbReference type="Gramene" id="OE9A040242T1">
    <property type="protein sequence ID" value="OE9A040242C1"/>
    <property type="gene ID" value="OE9A040242"/>
</dbReference>
<evidence type="ECO:0000256" key="4">
    <source>
        <dbReference type="ARBA" id="ARBA00022614"/>
    </source>
</evidence>
<comment type="caution">
    <text evidence="10">The sequence shown here is derived from an EMBL/GenBank/DDBJ whole genome shotgun (WGS) entry which is preliminary data.</text>
</comment>
<accession>A0A8S0RZ85</accession>
<dbReference type="GO" id="GO:0098542">
    <property type="term" value="P:defense response to other organism"/>
    <property type="evidence" value="ECO:0007669"/>
    <property type="project" value="TreeGrafter"/>
</dbReference>
<keyword evidence="8" id="KW-0067">ATP-binding</keyword>
<sequence>MENKKHLWEKVSRNLSSHISEIPEKCIQILQLSYNHLPMHLKPCFLYFGAFKEDMEILVRKLISLWVAEGFIKKEKQKNIEDVAREYLMKLIDRSLVLVAGRRSNGGVKTCRIHDLLREMCLRIAEENNFLKLIKL</sequence>
<dbReference type="Gene3D" id="1.10.10.10">
    <property type="entry name" value="Winged helix-like DNA-binding domain superfamily/Winged helix DNA-binding domain"/>
    <property type="match status" value="1"/>
</dbReference>
<dbReference type="Proteomes" id="UP000594638">
    <property type="component" value="Unassembled WGS sequence"/>
</dbReference>
<comment type="subcellular location">
    <subcellularLocation>
        <location evidence="1">Cytoplasm</location>
    </subcellularLocation>
</comment>
<comment type="similarity">
    <text evidence="2">Belongs to the disease resistance NB-LRR family.</text>
</comment>
<dbReference type="GO" id="GO:0005524">
    <property type="term" value="F:ATP binding"/>
    <property type="evidence" value="ECO:0007669"/>
    <property type="project" value="UniProtKB-KW"/>
</dbReference>
<dbReference type="EMBL" id="CACTIH010003808">
    <property type="protein sequence ID" value="CAA2985446.1"/>
    <property type="molecule type" value="Genomic_DNA"/>
</dbReference>
<evidence type="ECO:0000256" key="2">
    <source>
        <dbReference type="ARBA" id="ARBA00008894"/>
    </source>
</evidence>
<reference evidence="10 11" key="1">
    <citation type="submission" date="2019-12" db="EMBL/GenBank/DDBJ databases">
        <authorList>
            <person name="Alioto T."/>
            <person name="Alioto T."/>
            <person name="Gomez Garrido J."/>
        </authorList>
    </citation>
    <scope>NUCLEOTIDE SEQUENCE [LARGE SCALE GENOMIC DNA]</scope>
</reference>
<evidence type="ECO:0000256" key="8">
    <source>
        <dbReference type="ARBA" id="ARBA00022840"/>
    </source>
</evidence>
<evidence type="ECO:0000256" key="6">
    <source>
        <dbReference type="ARBA" id="ARBA00022741"/>
    </source>
</evidence>
<evidence type="ECO:0000313" key="11">
    <source>
        <dbReference type="Proteomes" id="UP000594638"/>
    </source>
</evidence>
<organism evidence="10 11">
    <name type="scientific">Olea europaea subsp. europaea</name>
    <dbReference type="NCBI Taxonomy" id="158383"/>
    <lineage>
        <taxon>Eukaryota</taxon>
        <taxon>Viridiplantae</taxon>
        <taxon>Streptophyta</taxon>
        <taxon>Embryophyta</taxon>
        <taxon>Tracheophyta</taxon>
        <taxon>Spermatophyta</taxon>
        <taxon>Magnoliopsida</taxon>
        <taxon>eudicotyledons</taxon>
        <taxon>Gunneridae</taxon>
        <taxon>Pentapetalae</taxon>
        <taxon>asterids</taxon>
        <taxon>lamiids</taxon>
        <taxon>Lamiales</taxon>
        <taxon>Oleaceae</taxon>
        <taxon>Oleeae</taxon>
        <taxon>Olea</taxon>
    </lineage>
</organism>
<evidence type="ECO:0000256" key="7">
    <source>
        <dbReference type="ARBA" id="ARBA00022821"/>
    </source>
</evidence>
<dbReference type="PANTHER" id="PTHR23155">
    <property type="entry name" value="DISEASE RESISTANCE PROTEIN RP"/>
    <property type="match status" value="1"/>
</dbReference>
<dbReference type="Pfam" id="PF23559">
    <property type="entry name" value="WHD_DRP"/>
    <property type="match status" value="1"/>
</dbReference>
<evidence type="ECO:0000313" key="10">
    <source>
        <dbReference type="EMBL" id="CAA2985446.1"/>
    </source>
</evidence>
<keyword evidence="4" id="KW-0433">Leucine-rich repeat</keyword>
<dbReference type="OrthoDB" id="912863at2759"/>
<keyword evidence="5" id="KW-0677">Repeat</keyword>
<dbReference type="GO" id="GO:0005737">
    <property type="term" value="C:cytoplasm"/>
    <property type="evidence" value="ECO:0007669"/>
    <property type="project" value="UniProtKB-SubCell"/>
</dbReference>
<proteinExistence type="inferred from homology"/>